<name>A0AAV1RYZ8_9ROSI</name>
<dbReference type="EMBL" id="CAWUPB010001160">
    <property type="protein sequence ID" value="CAK7341215.1"/>
    <property type="molecule type" value="Genomic_DNA"/>
</dbReference>
<feature type="region of interest" description="Disordered" evidence="1">
    <location>
        <begin position="56"/>
        <end position="114"/>
    </location>
</feature>
<evidence type="ECO:0000313" key="3">
    <source>
        <dbReference type="Proteomes" id="UP001314170"/>
    </source>
</evidence>
<protein>
    <submittedName>
        <fullName evidence="2">Uncharacterized protein</fullName>
    </submittedName>
</protein>
<accession>A0AAV1RYZ8</accession>
<gene>
    <name evidence="2" type="ORF">DCAF_LOCUS16172</name>
</gene>
<dbReference type="Proteomes" id="UP001314170">
    <property type="component" value="Unassembled WGS sequence"/>
</dbReference>
<sequence>MVRRIEDLEGVDASFEQLVEAVKEAADWDETKTENLVTEKVVTEFVNFHVEKAEKERASKRLKGGKSLKMNKGNKLGDIQGHDAEIPDKRKKTPDKSHVNSLPKKRLQELLERN</sequence>
<evidence type="ECO:0000256" key="1">
    <source>
        <dbReference type="SAM" id="MobiDB-lite"/>
    </source>
</evidence>
<comment type="caution">
    <text evidence="2">The sequence shown here is derived from an EMBL/GenBank/DDBJ whole genome shotgun (WGS) entry which is preliminary data.</text>
</comment>
<keyword evidence="3" id="KW-1185">Reference proteome</keyword>
<evidence type="ECO:0000313" key="2">
    <source>
        <dbReference type="EMBL" id="CAK7341215.1"/>
    </source>
</evidence>
<reference evidence="2 3" key="1">
    <citation type="submission" date="2024-01" db="EMBL/GenBank/DDBJ databases">
        <authorList>
            <person name="Waweru B."/>
        </authorList>
    </citation>
    <scope>NUCLEOTIDE SEQUENCE [LARGE SCALE GENOMIC DNA]</scope>
</reference>
<dbReference type="AlphaFoldDB" id="A0AAV1RYZ8"/>
<organism evidence="2 3">
    <name type="scientific">Dovyalis caffra</name>
    <dbReference type="NCBI Taxonomy" id="77055"/>
    <lineage>
        <taxon>Eukaryota</taxon>
        <taxon>Viridiplantae</taxon>
        <taxon>Streptophyta</taxon>
        <taxon>Embryophyta</taxon>
        <taxon>Tracheophyta</taxon>
        <taxon>Spermatophyta</taxon>
        <taxon>Magnoliopsida</taxon>
        <taxon>eudicotyledons</taxon>
        <taxon>Gunneridae</taxon>
        <taxon>Pentapetalae</taxon>
        <taxon>rosids</taxon>
        <taxon>fabids</taxon>
        <taxon>Malpighiales</taxon>
        <taxon>Salicaceae</taxon>
        <taxon>Flacourtieae</taxon>
        <taxon>Dovyalis</taxon>
    </lineage>
</organism>
<feature type="compositionally biased region" description="Basic and acidic residues" evidence="1">
    <location>
        <begin position="80"/>
        <end position="98"/>
    </location>
</feature>
<proteinExistence type="predicted"/>